<gene>
    <name evidence="2" type="ORF">EYH37_05780</name>
</gene>
<dbReference type="EMBL" id="DQVE01000056">
    <property type="protein sequence ID" value="HIP98848.1"/>
    <property type="molecule type" value="Genomic_DNA"/>
</dbReference>
<reference evidence="2" key="1">
    <citation type="journal article" date="2020" name="ISME J.">
        <title>Gammaproteobacteria mediating utilization of methyl-, sulfur- and petroleum organic compounds in deep ocean hydrothermal plumes.</title>
        <authorList>
            <person name="Zhou Z."/>
            <person name="Liu Y."/>
            <person name="Pan J."/>
            <person name="Cron B.R."/>
            <person name="Toner B.M."/>
            <person name="Anantharaman K."/>
            <person name="Breier J.A."/>
            <person name="Dick G.J."/>
            <person name="Li M."/>
        </authorList>
    </citation>
    <scope>NUCLEOTIDE SEQUENCE</scope>
    <source>
        <strain evidence="2">SZUA-1501</strain>
    </source>
</reference>
<feature type="region of interest" description="Disordered" evidence="1">
    <location>
        <begin position="14"/>
        <end position="61"/>
    </location>
</feature>
<accession>A0A9D0YQT5</accession>
<dbReference type="AlphaFoldDB" id="A0A9D0YQT5"/>
<sequence length="302" mass="33651">MGCVGGVIKICSPGAGDTFSNRNPSQPTSNPGRSNNSNSTPPSTNHSANPTQTTSTNTFTSQPGVVLNINFRPSIILNFSTASPNPTYSLTSNYLTQTPSVTTYVTYPNVIGIGFPTVVNTPTPAPVNSGYTVSGTEENVGTTQPAENSNRVNRRIINLFLNSALENVGAIKTTNDPVRYALNRIRNVKSVVDSLISNLQDKFQRIHIYEEVRKNENFYGYSSTAESKKLKIHTWIKLHNDTINYSLDVQSKRAKIHEWFSINNSNNEVKYSMDIQTKKLKIHEFFQNTETRYIYSLDIKRA</sequence>
<evidence type="ECO:0000313" key="2">
    <source>
        <dbReference type="EMBL" id="HIP98848.1"/>
    </source>
</evidence>
<evidence type="ECO:0000313" key="3">
    <source>
        <dbReference type="Proteomes" id="UP000606463"/>
    </source>
</evidence>
<proteinExistence type="predicted"/>
<feature type="compositionally biased region" description="Low complexity" evidence="1">
    <location>
        <begin position="27"/>
        <end position="61"/>
    </location>
</feature>
<name>A0A9D0YQT5_AQUAO</name>
<protein>
    <submittedName>
        <fullName evidence="2">Uncharacterized protein</fullName>
    </submittedName>
</protein>
<comment type="caution">
    <text evidence="2">The sequence shown here is derived from an EMBL/GenBank/DDBJ whole genome shotgun (WGS) entry which is preliminary data.</text>
</comment>
<dbReference type="Proteomes" id="UP000606463">
    <property type="component" value="Unassembled WGS sequence"/>
</dbReference>
<organism evidence="2 3">
    <name type="scientific">Aquifex aeolicus</name>
    <dbReference type="NCBI Taxonomy" id="63363"/>
    <lineage>
        <taxon>Bacteria</taxon>
        <taxon>Pseudomonadati</taxon>
        <taxon>Aquificota</taxon>
        <taxon>Aquificia</taxon>
        <taxon>Aquificales</taxon>
        <taxon>Aquificaceae</taxon>
        <taxon>Aquifex</taxon>
    </lineage>
</organism>
<evidence type="ECO:0000256" key="1">
    <source>
        <dbReference type="SAM" id="MobiDB-lite"/>
    </source>
</evidence>